<evidence type="ECO:0000313" key="3">
    <source>
        <dbReference type="Proteomes" id="UP000239899"/>
    </source>
</evidence>
<sequence>MFMGRSEQQFQASGTGIAGLQPATELEADQQLSAAWQDALLEALSSNASRQALAAAPAGSPILELQAELQETEGEYMCQSASDPFVYRAFSTAPPPYAPCLCGNTSDPFLWFYAAHAQQLINAANTAFNAILGTLKDDGGSSLAAQVLQGEGKPEPEGTEGQAGGRRLQKVSFKCGNPFVDLIREPSPDAFIAFILAATATEGKCELCFPLRPPLMACVSLATDVETAKQAVAVAQGQIPLTGFEHSTGDTCANDPLAGRSAADIRKEVEAMNVKLGLKICIDVKLADPNDEWGTAVRLMGTQVAQGFSKEYDKQACFASAGATWRPAIQKLELDIDVGVLAGGGMYAGGSAARVQATIRGTAMIKLAATEDTPACQWAARSRALYEAVACREYCRYKPGVWQRLRIGLVFNLAGLMATPLKMTYINIKAPLPPCLKPGCPGQEQAVDPDPGTGCTPTTFQKENEFYWPPYGTLPCSLATTVDSGYLAELKNVPTVVDCCKACTTTGGCTAYNYCAEEDGCGLPGIVGGTDGSHCYLYSVDSALSWSKHLIGGGCGNDFMGTWWSGMTAAKTPLTKACPAAAVWRHDELFMPGASLCSLGTLWNFDGVAYQLTSALECCAACASREGCTAWNWCDGNGCFIPGAAAFDVGAQKGDCFLYSGISYTYWQSYRQSKMGCGAAEGWWTGHMDAGTPTQPDVGTPFVTQRCHGAEQDPAQCPPLDYQQCCACRRINRGVDYTSLWGSAGDYSTNTFGSEPDCGSRLLSVPGGLIVDYTGAKVFGFERNYCPTADYAEVVVDHHGTAYTGWVAARDVVFCAERKCGTAVELGAGCGGTTHCCHLPEEGGHEHAACVQAAASFFSGPKTTNSVCRVPNLEETSGQEYVISVKTADEPDAGTDAQIFVQLKGEFPPEEGSFWANKIESQFFLLDNPDKDDFQQGEVSEFKVFTEEMPVVTEVDLMYHKAGWLPAWKPEWVALRWPNGTSVTFTRQPDWQTGSVPNGGWVQEDGLLMFTPTKTSSAP</sequence>
<keyword evidence="3" id="KW-1185">Reference proteome</keyword>
<dbReference type="EMBL" id="LHPG02000019">
    <property type="protein sequence ID" value="PRW32565.1"/>
    <property type="molecule type" value="Genomic_DNA"/>
</dbReference>
<dbReference type="InterPro" id="IPR001024">
    <property type="entry name" value="PLAT/LH2_dom"/>
</dbReference>
<dbReference type="Gene3D" id="2.60.60.20">
    <property type="entry name" value="PLAT/LH2 domain"/>
    <property type="match status" value="1"/>
</dbReference>
<accession>A0A2P6TF15</accession>
<dbReference type="OrthoDB" id="5322100at2759"/>
<reference evidence="2 3" key="1">
    <citation type="journal article" date="2018" name="Plant J.">
        <title>Genome sequences of Chlorella sorokiniana UTEX 1602 and Micractinium conductrix SAG 241.80: implications to maltose excretion by a green alga.</title>
        <authorList>
            <person name="Arriola M.B."/>
            <person name="Velmurugan N."/>
            <person name="Zhang Y."/>
            <person name="Plunkett M.H."/>
            <person name="Hondzo H."/>
            <person name="Barney B.M."/>
        </authorList>
    </citation>
    <scope>NUCLEOTIDE SEQUENCE [LARGE SCALE GENOMIC DNA]</scope>
    <source>
        <strain evidence="3">UTEX 1602</strain>
    </source>
</reference>
<feature type="domain" description="PLAT" evidence="1">
    <location>
        <begin position="881"/>
        <end position="986"/>
    </location>
</feature>
<gene>
    <name evidence="2" type="ORF">C2E21_8207</name>
</gene>
<dbReference type="Pfam" id="PF01477">
    <property type="entry name" value="PLAT"/>
    <property type="match status" value="1"/>
</dbReference>
<evidence type="ECO:0000259" key="1">
    <source>
        <dbReference type="Pfam" id="PF01477"/>
    </source>
</evidence>
<comment type="caution">
    <text evidence="2">The sequence shown here is derived from an EMBL/GenBank/DDBJ whole genome shotgun (WGS) entry which is preliminary data.</text>
</comment>
<dbReference type="AlphaFoldDB" id="A0A2P6TF15"/>
<name>A0A2P6TF15_CHLSO</name>
<dbReference type="Proteomes" id="UP000239899">
    <property type="component" value="Unassembled WGS sequence"/>
</dbReference>
<dbReference type="SUPFAM" id="SSF49723">
    <property type="entry name" value="Lipase/lipooxygenase domain (PLAT/LH2 domain)"/>
    <property type="match status" value="1"/>
</dbReference>
<dbReference type="InterPro" id="IPR036392">
    <property type="entry name" value="PLAT/LH2_dom_sf"/>
</dbReference>
<protein>
    <submittedName>
        <fullName evidence="2">Lipoxygenase homology domain-containing 1 isoform X2 isoform A</fullName>
    </submittedName>
</protein>
<evidence type="ECO:0000313" key="2">
    <source>
        <dbReference type="EMBL" id="PRW32565.1"/>
    </source>
</evidence>
<proteinExistence type="predicted"/>
<organism evidence="2 3">
    <name type="scientific">Chlorella sorokiniana</name>
    <name type="common">Freshwater green alga</name>
    <dbReference type="NCBI Taxonomy" id="3076"/>
    <lineage>
        <taxon>Eukaryota</taxon>
        <taxon>Viridiplantae</taxon>
        <taxon>Chlorophyta</taxon>
        <taxon>core chlorophytes</taxon>
        <taxon>Trebouxiophyceae</taxon>
        <taxon>Chlorellales</taxon>
        <taxon>Chlorellaceae</taxon>
        <taxon>Chlorella clade</taxon>
        <taxon>Chlorella</taxon>
    </lineage>
</organism>